<dbReference type="PANTHER" id="PTHR47960">
    <property type="entry name" value="DEAD-BOX ATP-DEPENDENT RNA HELICASE 50"/>
    <property type="match status" value="1"/>
</dbReference>
<keyword evidence="1" id="KW-0547">Nucleotide-binding</keyword>
<feature type="domain" description="DEAD/DEAH-box helicase" evidence="6">
    <location>
        <begin position="49"/>
        <end position="118"/>
    </location>
</feature>
<keyword evidence="5" id="KW-1133">Transmembrane helix</keyword>
<dbReference type="GO" id="GO:0016787">
    <property type="term" value="F:hydrolase activity"/>
    <property type="evidence" value="ECO:0007669"/>
    <property type="project" value="UniProtKB-KW"/>
</dbReference>
<dbReference type="EnsemblPlants" id="Kaladp0093s0015.1.v1.1">
    <property type="protein sequence ID" value="Kaladp0093s0015.1.v1.1"/>
    <property type="gene ID" value="Kaladp0093s0015.v1.1"/>
</dbReference>
<keyword evidence="3" id="KW-0347">Helicase</keyword>
<dbReference type="Gene3D" id="3.40.50.300">
    <property type="entry name" value="P-loop containing nucleotide triphosphate hydrolases"/>
    <property type="match status" value="1"/>
</dbReference>
<evidence type="ECO:0000256" key="5">
    <source>
        <dbReference type="SAM" id="Phobius"/>
    </source>
</evidence>
<keyword evidence="8" id="KW-1185">Reference proteome</keyword>
<dbReference type="GO" id="GO:0005524">
    <property type="term" value="F:ATP binding"/>
    <property type="evidence" value="ECO:0007669"/>
    <property type="project" value="UniProtKB-KW"/>
</dbReference>
<dbReference type="Gramene" id="Kaladp0093s0015.1.v1.1">
    <property type="protein sequence ID" value="Kaladp0093s0015.1.v1.1"/>
    <property type="gene ID" value="Kaladp0093s0015.v1.1"/>
</dbReference>
<evidence type="ECO:0000313" key="8">
    <source>
        <dbReference type="Proteomes" id="UP000594263"/>
    </source>
</evidence>
<keyword evidence="4" id="KW-0067">ATP-binding</keyword>
<feature type="transmembrane region" description="Helical" evidence="5">
    <location>
        <begin position="114"/>
        <end position="131"/>
    </location>
</feature>
<proteinExistence type="predicted"/>
<sequence length="138" mass="15567">MNYSRGRCPRGWGEEVEVALVVQRELSEEEILCSMCRGISGRITSSSAAAFCIPTLEKNDPEKNVIQVMIVVPTRELALQASQYCKVLGKHLQIQVVITTGITSLKDNINIMCLYQSVYLLLGLLEVFYILQRRARVF</sequence>
<dbReference type="Pfam" id="PF00270">
    <property type="entry name" value="DEAD"/>
    <property type="match status" value="1"/>
</dbReference>
<evidence type="ECO:0000259" key="6">
    <source>
        <dbReference type="Pfam" id="PF00270"/>
    </source>
</evidence>
<name>A0A7N0UYS0_KALFE</name>
<organism evidence="7 8">
    <name type="scientific">Kalanchoe fedtschenkoi</name>
    <name type="common">Lavender scallops</name>
    <name type="synonym">South American air plant</name>
    <dbReference type="NCBI Taxonomy" id="63787"/>
    <lineage>
        <taxon>Eukaryota</taxon>
        <taxon>Viridiplantae</taxon>
        <taxon>Streptophyta</taxon>
        <taxon>Embryophyta</taxon>
        <taxon>Tracheophyta</taxon>
        <taxon>Spermatophyta</taxon>
        <taxon>Magnoliopsida</taxon>
        <taxon>eudicotyledons</taxon>
        <taxon>Gunneridae</taxon>
        <taxon>Pentapetalae</taxon>
        <taxon>Saxifragales</taxon>
        <taxon>Crassulaceae</taxon>
        <taxon>Kalanchoe</taxon>
    </lineage>
</organism>
<dbReference type="GO" id="GO:0004386">
    <property type="term" value="F:helicase activity"/>
    <property type="evidence" value="ECO:0007669"/>
    <property type="project" value="UniProtKB-KW"/>
</dbReference>
<reference evidence="7" key="1">
    <citation type="submission" date="2021-01" db="UniProtKB">
        <authorList>
            <consortium name="EnsemblPlants"/>
        </authorList>
    </citation>
    <scope>IDENTIFICATION</scope>
</reference>
<dbReference type="Proteomes" id="UP000594263">
    <property type="component" value="Unplaced"/>
</dbReference>
<evidence type="ECO:0000256" key="4">
    <source>
        <dbReference type="ARBA" id="ARBA00022840"/>
    </source>
</evidence>
<evidence type="ECO:0000256" key="1">
    <source>
        <dbReference type="ARBA" id="ARBA00022741"/>
    </source>
</evidence>
<dbReference type="AlphaFoldDB" id="A0A7N0UYS0"/>
<dbReference type="InterPro" id="IPR027417">
    <property type="entry name" value="P-loop_NTPase"/>
</dbReference>
<evidence type="ECO:0000256" key="2">
    <source>
        <dbReference type="ARBA" id="ARBA00022801"/>
    </source>
</evidence>
<dbReference type="InterPro" id="IPR011545">
    <property type="entry name" value="DEAD/DEAH_box_helicase_dom"/>
</dbReference>
<keyword evidence="2" id="KW-0378">Hydrolase</keyword>
<keyword evidence="5" id="KW-0812">Transmembrane</keyword>
<protein>
    <recommendedName>
        <fullName evidence="6">DEAD/DEAH-box helicase domain-containing protein</fullName>
    </recommendedName>
</protein>
<dbReference type="GO" id="GO:0003676">
    <property type="term" value="F:nucleic acid binding"/>
    <property type="evidence" value="ECO:0007669"/>
    <property type="project" value="InterPro"/>
</dbReference>
<evidence type="ECO:0000313" key="7">
    <source>
        <dbReference type="EnsemblPlants" id="Kaladp0093s0015.1.v1.1"/>
    </source>
</evidence>
<accession>A0A7N0UYS0</accession>
<dbReference type="SUPFAM" id="SSF52540">
    <property type="entry name" value="P-loop containing nucleoside triphosphate hydrolases"/>
    <property type="match status" value="1"/>
</dbReference>
<keyword evidence="5" id="KW-0472">Membrane</keyword>
<evidence type="ECO:0000256" key="3">
    <source>
        <dbReference type="ARBA" id="ARBA00022806"/>
    </source>
</evidence>